<dbReference type="Gene3D" id="3.40.50.2000">
    <property type="entry name" value="Glycogen Phosphorylase B"/>
    <property type="match status" value="2"/>
</dbReference>
<keyword evidence="4" id="KW-0328">Glycosyltransferase</keyword>
<dbReference type="SUPFAM" id="SSF53756">
    <property type="entry name" value="UDP-Glycosyltransferase/glycogen phosphorylase"/>
    <property type="match status" value="1"/>
</dbReference>
<gene>
    <name evidence="4" type="ORF">MNBD_BACTEROID06-983</name>
</gene>
<name>A0A3B0UAW5_9ZZZZ</name>
<feature type="domain" description="Glycosyl transferase family 1" evidence="2">
    <location>
        <begin position="191"/>
        <end position="352"/>
    </location>
</feature>
<proteinExistence type="predicted"/>
<accession>A0A3B0UAW5</accession>
<evidence type="ECO:0000313" key="4">
    <source>
        <dbReference type="EMBL" id="VAW28105.1"/>
    </source>
</evidence>
<reference evidence="4" key="1">
    <citation type="submission" date="2018-06" db="EMBL/GenBank/DDBJ databases">
        <authorList>
            <person name="Zhirakovskaya E."/>
        </authorList>
    </citation>
    <scope>NUCLEOTIDE SEQUENCE</scope>
</reference>
<dbReference type="Pfam" id="PF00534">
    <property type="entry name" value="Glycos_transf_1"/>
    <property type="match status" value="1"/>
</dbReference>
<evidence type="ECO:0000256" key="1">
    <source>
        <dbReference type="ARBA" id="ARBA00022679"/>
    </source>
</evidence>
<dbReference type="InterPro" id="IPR001296">
    <property type="entry name" value="Glyco_trans_1"/>
</dbReference>
<organism evidence="4">
    <name type="scientific">hydrothermal vent metagenome</name>
    <dbReference type="NCBI Taxonomy" id="652676"/>
    <lineage>
        <taxon>unclassified sequences</taxon>
        <taxon>metagenomes</taxon>
        <taxon>ecological metagenomes</taxon>
    </lineage>
</organism>
<feature type="domain" description="Glycosyltransferase subfamily 4-like N-terminal" evidence="3">
    <location>
        <begin position="16"/>
        <end position="175"/>
    </location>
</feature>
<dbReference type="InterPro" id="IPR028098">
    <property type="entry name" value="Glyco_trans_4-like_N"/>
</dbReference>
<dbReference type="AlphaFoldDB" id="A0A3B0UAW5"/>
<sequence length="371" mass="41785">MRIGFEAKRLFLNDRGLGNYARNLLYGLLKYAPNHNYHLFTPQYSDKHINQEYINSKCVTIHKPSGLLGAISKSAWRSLGMGKDIKRNKIDVFHGLAQELPKDIKKSGAKSIVTIHDLIFLKHPEFYKPIDRKIYFSKVKFAVNNTDHIIAISEQTKSDIINTFSVPENKISIIYQSCNEVFYEKRTQTELEQVKTKWDLPKNYILYVGALNENKNVKVILEALNLLKGKFDLPLVIVGKGEAYKKQLIEYATKNNLLKQLIFASDVADPTPLDLSSFYQLSSVFVFPSFYEGFGIPILEARFSGTPVIASNSSCLEESGGGASKYFDPSNAEELAAIIKNHTSNPSAKKISNNLTLKGSTNKLLSIYNTI</sequence>
<keyword evidence="1 4" id="KW-0808">Transferase</keyword>
<dbReference type="PANTHER" id="PTHR46401:SF2">
    <property type="entry name" value="GLYCOSYLTRANSFERASE WBBK-RELATED"/>
    <property type="match status" value="1"/>
</dbReference>
<dbReference type="Pfam" id="PF13439">
    <property type="entry name" value="Glyco_transf_4"/>
    <property type="match status" value="1"/>
</dbReference>
<dbReference type="PANTHER" id="PTHR46401">
    <property type="entry name" value="GLYCOSYLTRANSFERASE WBBK-RELATED"/>
    <property type="match status" value="1"/>
</dbReference>
<evidence type="ECO:0000259" key="3">
    <source>
        <dbReference type="Pfam" id="PF13439"/>
    </source>
</evidence>
<protein>
    <submittedName>
        <fullName evidence="4">Mannosyltransferase</fullName>
    </submittedName>
</protein>
<dbReference type="CDD" id="cd03809">
    <property type="entry name" value="GT4_MtfB-like"/>
    <property type="match status" value="1"/>
</dbReference>
<dbReference type="EMBL" id="UOES01000349">
    <property type="protein sequence ID" value="VAW28105.1"/>
    <property type="molecule type" value="Genomic_DNA"/>
</dbReference>
<evidence type="ECO:0000259" key="2">
    <source>
        <dbReference type="Pfam" id="PF00534"/>
    </source>
</evidence>
<dbReference type="GO" id="GO:0016757">
    <property type="term" value="F:glycosyltransferase activity"/>
    <property type="evidence" value="ECO:0007669"/>
    <property type="project" value="UniProtKB-KW"/>
</dbReference>